<accession>A0A7X9ZYD7</accession>
<organism evidence="3 4">
    <name type="scientific">Paraburkholderia antibiotica</name>
    <dbReference type="NCBI Taxonomy" id="2728839"/>
    <lineage>
        <taxon>Bacteria</taxon>
        <taxon>Pseudomonadati</taxon>
        <taxon>Pseudomonadota</taxon>
        <taxon>Betaproteobacteria</taxon>
        <taxon>Burkholderiales</taxon>
        <taxon>Burkholderiaceae</taxon>
        <taxon>Paraburkholderia</taxon>
    </lineage>
</organism>
<dbReference type="AlphaFoldDB" id="A0A7X9ZYD7"/>
<dbReference type="RefSeq" id="WP_169499259.1">
    <property type="nucleotide sequence ID" value="NZ_JABBFZ010000012.1"/>
</dbReference>
<dbReference type="EMBL" id="JABBFZ010000012">
    <property type="protein sequence ID" value="NML33007.1"/>
    <property type="molecule type" value="Genomic_DNA"/>
</dbReference>
<sequence>MRKSFPVPSGRATLAGEIVGCGEPIVFLHARVADRRMWDHQIRKIGATHLAIAYDRRGFGETFAQAEDHSSVDDLITVLESVTEERPAILVACSQGGGIALDAALRYPSSVRGLVLIAPNVTGAPKITHPAPIEDLVARLAQAESSNDIETAIEIRTTLWLDGPFQSEGRVTGGVRKLFYEMNSAALGLPPVGTNTDPAIAYRRLSDVSVPTLVMCGNLDLPGIQERSRHLAANVSRGTFYEVSDTAHLPSLERPEEVTNVIAEFIDQCKGEQ</sequence>
<evidence type="ECO:0000313" key="4">
    <source>
        <dbReference type="Proteomes" id="UP000583127"/>
    </source>
</evidence>
<dbReference type="GO" id="GO:0016020">
    <property type="term" value="C:membrane"/>
    <property type="evidence" value="ECO:0007669"/>
    <property type="project" value="TreeGrafter"/>
</dbReference>
<dbReference type="PRINTS" id="PR00111">
    <property type="entry name" value="ABHYDROLASE"/>
</dbReference>
<dbReference type="Proteomes" id="UP000583127">
    <property type="component" value="Unassembled WGS sequence"/>
</dbReference>
<dbReference type="InterPro" id="IPR000073">
    <property type="entry name" value="AB_hydrolase_1"/>
</dbReference>
<dbReference type="InterPro" id="IPR000639">
    <property type="entry name" value="Epox_hydrolase-like"/>
</dbReference>
<evidence type="ECO:0000256" key="1">
    <source>
        <dbReference type="ARBA" id="ARBA00022801"/>
    </source>
</evidence>
<feature type="domain" description="AB hydrolase-1" evidence="2">
    <location>
        <begin position="25"/>
        <end position="258"/>
    </location>
</feature>
<keyword evidence="4" id="KW-1185">Reference proteome</keyword>
<dbReference type="PRINTS" id="PR00412">
    <property type="entry name" value="EPOXHYDRLASE"/>
</dbReference>
<protein>
    <submittedName>
        <fullName evidence="3">Alpha/beta hydrolase</fullName>
    </submittedName>
</protein>
<dbReference type="PANTHER" id="PTHR43798">
    <property type="entry name" value="MONOACYLGLYCEROL LIPASE"/>
    <property type="match status" value="1"/>
</dbReference>
<proteinExistence type="predicted"/>
<comment type="caution">
    <text evidence="3">The sequence shown here is derived from an EMBL/GenBank/DDBJ whole genome shotgun (WGS) entry which is preliminary data.</text>
</comment>
<dbReference type="Gene3D" id="3.40.50.1820">
    <property type="entry name" value="alpha/beta hydrolase"/>
    <property type="match status" value="1"/>
</dbReference>
<dbReference type="PANTHER" id="PTHR43798:SF31">
    <property type="entry name" value="AB HYDROLASE SUPERFAMILY PROTEIN YCLE"/>
    <property type="match status" value="1"/>
</dbReference>
<keyword evidence="1 3" id="KW-0378">Hydrolase</keyword>
<evidence type="ECO:0000259" key="2">
    <source>
        <dbReference type="Pfam" id="PF12697"/>
    </source>
</evidence>
<reference evidence="3 4" key="1">
    <citation type="submission" date="2020-04" db="EMBL/GenBank/DDBJ databases">
        <title>Paraburkholderia sp. G-4-1-8 isolated from soil.</title>
        <authorList>
            <person name="Dahal R.H."/>
        </authorList>
    </citation>
    <scope>NUCLEOTIDE SEQUENCE [LARGE SCALE GENOMIC DNA]</scope>
    <source>
        <strain evidence="3 4">G-4-1-8</strain>
    </source>
</reference>
<dbReference type="InterPro" id="IPR029058">
    <property type="entry name" value="AB_hydrolase_fold"/>
</dbReference>
<dbReference type="InterPro" id="IPR050266">
    <property type="entry name" value="AB_hydrolase_sf"/>
</dbReference>
<gene>
    <name evidence="3" type="ORF">HHL14_19490</name>
</gene>
<name>A0A7X9ZYD7_9BURK</name>
<dbReference type="GO" id="GO:0016787">
    <property type="term" value="F:hydrolase activity"/>
    <property type="evidence" value="ECO:0007669"/>
    <property type="project" value="UniProtKB-KW"/>
</dbReference>
<dbReference type="Pfam" id="PF12697">
    <property type="entry name" value="Abhydrolase_6"/>
    <property type="match status" value="1"/>
</dbReference>
<evidence type="ECO:0000313" key="3">
    <source>
        <dbReference type="EMBL" id="NML33007.1"/>
    </source>
</evidence>
<dbReference type="SUPFAM" id="SSF53474">
    <property type="entry name" value="alpha/beta-Hydrolases"/>
    <property type="match status" value="1"/>
</dbReference>